<gene>
    <name evidence="1" type="ORF">DVH24_029880</name>
</gene>
<evidence type="ECO:0000313" key="1">
    <source>
        <dbReference type="EMBL" id="RXH75159.1"/>
    </source>
</evidence>
<organism evidence="1 2">
    <name type="scientific">Malus domestica</name>
    <name type="common">Apple</name>
    <name type="synonym">Pyrus malus</name>
    <dbReference type="NCBI Taxonomy" id="3750"/>
    <lineage>
        <taxon>Eukaryota</taxon>
        <taxon>Viridiplantae</taxon>
        <taxon>Streptophyta</taxon>
        <taxon>Embryophyta</taxon>
        <taxon>Tracheophyta</taxon>
        <taxon>Spermatophyta</taxon>
        <taxon>Magnoliopsida</taxon>
        <taxon>eudicotyledons</taxon>
        <taxon>Gunneridae</taxon>
        <taxon>Pentapetalae</taxon>
        <taxon>rosids</taxon>
        <taxon>fabids</taxon>
        <taxon>Rosales</taxon>
        <taxon>Rosaceae</taxon>
        <taxon>Amygdaloideae</taxon>
        <taxon>Maleae</taxon>
        <taxon>Malus</taxon>
    </lineage>
</organism>
<sequence length="73" mass="8399">MQLSTALRFGVAFHTYPCKRIGRAHDCFEVPHDEKLYNKKMDISDVAMENVLPFLPAKMLCRLRTNSLKSISN</sequence>
<evidence type="ECO:0000313" key="2">
    <source>
        <dbReference type="Proteomes" id="UP000290289"/>
    </source>
</evidence>
<dbReference type="EMBL" id="RDQH01000341">
    <property type="protein sequence ID" value="RXH75159.1"/>
    <property type="molecule type" value="Genomic_DNA"/>
</dbReference>
<comment type="caution">
    <text evidence="1">The sequence shown here is derived from an EMBL/GenBank/DDBJ whole genome shotgun (WGS) entry which is preliminary data.</text>
</comment>
<name>A0A498HX01_MALDO</name>
<keyword evidence="2" id="KW-1185">Reference proteome</keyword>
<dbReference type="Proteomes" id="UP000290289">
    <property type="component" value="Chromosome 15"/>
</dbReference>
<protein>
    <submittedName>
        <fullName evidence="1">Uncharacterized protein</fullName>
    </submittedName>
</protein>
<reference evidence="1 2" key="1">
    <citation type="submission" date="2018-10" db="EMBL/GenBank/DDBJ databases">
        <title>A high-quality apple genome assembly.</title>
        <authorList>
            <person name="Hu J."/>
        </authorList>
    </citation>
    <scope>NUCLEOTIDE SEQUENCE [LARGE SCALE GENOMIC DNA]</scope>
    <source>
        <strain evidence="2">cv. HFTH1</strain>
        <tissue evidence="1">Young leaf</tissue>
    </source>
</reference>
<proteinExistence type="predicted"/>
<accession>A0A498HX01</accession>
<dbReference type="AlphaFoldDB" id="A0A498HX01"/>